<protein>
    <submittedName>
        <fullName evidence="2">Uncharacterized protein</fullName>
    </submittedName>
</protein>
<sequence>MQHFVLYAINVATASTTPPKIIPTSGTISCAVGGRRRISSIKTNIPISAATAATDILTGSGAAGSSRDIRSKPKAALWPAPVIEGSTKRLRIRICIIIPATAIDAPVNTIANVRGRRLMNITCWLSDSENTSDQRKSATPTDRLTANNTAGSRRLARLREKGLAVINRREKRYGVEDSNKAVRTVGAESLV</sequence>
<dbReference type="AlphaFoldDB" id="A0A378W0T0"/>
<accession>A0A378W0T0</accession>
<dbReference type="EMBL" id="UGRI01000001">
    <property type="protein sequence ID" value="SUA25071.1"/>
    <property type="molecule type" value="Genomic_DNA"/>
</dbReference>
<name>A0A378W0T0_NEIGO</name>
<feature type="region of interest" description="Disordered" evidence="1">
    <location>
        <begin position="129"/>
        <end position="151"/>
    </location>
</feature>
<reference evidence="2" key="1">
    <citation type="submission" date="2018-06" db="EMBL/GenBank/DDBJ databases">
        <authorList>
            <consortium name="Pathogen Informatics"/>
            <person name="Doyle S."/>
        </authorList>
    </citation>
    <scope>NUCLEOTIDE SEQUENCE [LARGE SCALE GENOMIC DNA]</scope>
    <source>
        <strain evidence="2">NCTC11421</strain>
    </source>
</reference>
<proteinExistence type="predicted"/>
<evidence type="ECO:0000313" key="2">
    <source>
        <dbReference type="EMBL" id="SUA25071.1"/>
    </source>
</evidence>
<organism evidence="2">
    <name type="scientific">Neisseria gonorrhoeae</name>
    <dbReference type="NCBI Taxonomy" id="485"/>
    <lineage>
        <taxon>Bacteria</taxon>
        <taxon>Pseudomonadati</taxon>
        <taxon>Pseudomonadota</taxon>
        <taxon>Betaproteobacteria</taxon>
        <taxon>Neisseriales</taxon>
        <taxon>Neisseriaceae</taxon>
        <taxon>Neisseria</taxon>
    </lineage>
</organism>
<gene>
    <name evidence="2" type="ORF">NCTC11421_03079</name>
</gene>
<evidence type="ECO:0000256" key="1">
    <source>
        <dbReference type="SAM" id="MobiDB-lite"/>
    </source>
</evidence>